<feature type="compositionally biased region" description="Basic and acidic residues" evidence="1">
    <location>
        <begin position="164"/>
        <end position="177"/>
    </location>
</feature>
<dbReference type="Proteomes" id="UP000198373">
    <property type="component" value="Unassembled WGS sequence"/>
</dbReference>
<feature type="region of interest" description="Disordered" evidence="1">
    <location>
        <begin position="164"/>
        <end position="198"/>
    </location>
</feature>
<evidence type="ECO:0000313" key="4">
    <source>
        <dbReference type="EMBL" id="SNS00659.1"/>
    </source>
</evidence>
<dbReference type="PANTHER" id="PTHR37938">
    <property type="entry name" value="BLL0215 PROTEIN"/>
    <property type="match status" value="1"/>
</dbReference>
<dbReference type="RefSeq" id="WP_089303840.1">
    <property type="nucleotide sequence ID" value="NZ_FZOO01000001.1"/>
</dbReference>
<evidence type="ECO:0000259" key="3">
    <source>
        <dbReference type="Pfam" id="PF03703"/>
    </source>
</evidence>
<keyword evidence="2" id="KW-0472">Membrane</keyword>
<evidence type="ECO:0000256" key="2">
    <source>
        <dbReference type="SAM" id="Phobius"/>
    </source>
</evidence>
<keyword evidence="5" id="KW-1185">Reference proteome</keyword>
<dbReference type="InterPro" id="IPR005182">
    <property type="entry name" value="YdbS-like_PH"/>
</dbReference>
<keyword evidence="2" id="KW-1133">Transmembrane helix</keyword>
<name>A0A239AYS6_9ACTN</name>
<dbReference type="OrthoDB" id="4350422at2"/>
<dbReference type="Pfam" id="PF03703">
    <property type="entry name" value="bPH_2"/>
    <property type="match status" value="1"/>
</dbReference>
<accession>A0A239AYS6</accession>
<dbReference type="EMBL" id="FZOO01000001">
    <property type="protein sequence ID" value="SNS00659.1"/>
    <property type="molecule type" value="Genomic_DNA"/>
</dbReference>
<feature type="transmembrane region" description="Helical" evidence="2">
    <location>
        <begin position="29"/>
        <end position="48"/>
    </location>
</feature>
<feature type="transmembrane region" description="Helical" evidence="2">
    <location>
        <begin position="54"/>
        <end position="72"/>
    </location>
</feature>
<organism evidence="4 5">
    <name type="scientific">Geodermatophilus pulveris</name>
    <dbReference type="NCBI Taxonomy" id="1564159"/>
    <lineage>
        <taxon>Bacteria</taxon>
        <taxon>Bacillati</taxon>
        <taxon>Actinomycetota</taxon>
        <taxon>Actinomycetes</taxon>
        <taxon>Geodermatophilales</taxon>
        <taxon>Geodermatophilaceae</taxon>
        <taxon>Geodermatophilus</taxon>
    </lineage>
</organism>
<reference evidence="5" key="1">
    <citation type="submission" date="2017-06" db="EMBL/GenBank/DDBJ databases">
        <authorList>
            <person name="Varghese N."/>
            <person name="Submissions S."/>
        </authorList>
    </citation>
    <scope>NUCLEOTIDE SEQUENCE [LARGE SCALE GENOMIC DNA]</scope>
    <source>
        <strain evidence="5">DSM 46839</strain>
    </source>
</reference>
<keyword evidence="2" id="KW-0812">Transmembrane</keyword>
<dbReference type="PANTHER" id="PTHR37938:SF1">
    <property type="entry name" value="BLL0215 PROTEIN"/>
    <property type="match status" value="1"/>
</dbReference>
<gene>
    <name evidence="4" type="ORF">SAMN06893096_101316</name>
</gene>
<evidence type="ECO:0000256" key="1">
    <source>
        <dbReference type="SAM" id="MobiDB-lite"/>
    </source>
</evidence>
<proteinExistence type="predicted"/>
<dbReference type="AlphaFoldDB" id="A0A239AYS6"/>
<protein>
    <submittedName>
        <fullName evidence="4">PH domain-containing protein</fullName>
    </submittedName>
</protein>
<sequence length="198" mass="21214">MPYPDKLLADDEEVVRHLHPHWLTLARPVLVLLLVVGGGSYAAAMVPAGPSQGTARAVVAACALAVLTASVLRPVLRWRTTHHVVTTHRLLLREGLLARRGRDLALSRIADVSFRQTLGQRLVGSGTLTIESLGDGGTVVLERVPDAEGVAQLLVALADEDADRRAAPGVPRPRDGWADDDGWTPAGWTTGPQRTTRL</sequence>
<evidence type="ECO:0000313" key="5">
    <source>
        <dbReference type="Proteomes" id="UP000198373"/>
    </source>
</evidence>
<feature type="domain" description="YdbS-like PH" evidence="3">
    <location>
        <begin position="78"/>
        <end position="152"/>
    </location>
</feature>